<dbReference type="OrthoDB" id="428346at2759"/>
<comment type="similarity">
    <text evidence="1 6">Belongs to the glycosyltransferase 37 family.</text>
</comment>
<keyword evidence="6" id="KW-1133">Transmembrane helix</keyword>
<evidence type="ECO:0000256" key="3">
    <source>
        <dbReference type="ARBA" id="ARBA00022679"/>
    </source>
</evidence>
<evidence type="ECO:0000256" key="5">
    <source>
        <dbReference type="ARBA" id="ARBA00023316"/>
    </source>
</evidence>
<dbReference type="EMBL" id="CM035417">
    <property type="protein sequence ID" value="KAH7422337.1"/>
    <property type="molecule type" value="Genomic_DNA"/>
</dbReference>
<feature type="transmembrane region" description="Helical" evidence="6">
    <location>
        <begin position="77"/>
        <end position="96"/>
    </location>
</feature>
<sequence length="627" mass="70956">MPEGQHYWQRWRSPFVAGLPIKEGKECSEEAEASLQNHTGSAMAISLHGEDGQFKGFNILNRMQVIAKGLRGKRWSLRVQLVVATMVALVLVLIGFQKDWILLESDADVRQALLKMPFVGNPSFNCSELDLKEEKVVLETQHYQKFPVGSPRKKLCQSMFQQHCFRKNSGPDHLPPQKFLSLLRDYEVQHARCTVGQNLTHLAREGDVPEGCKYLVWKEMDGMGNQLLSLVCAFLYSLLTNRTMLISRQSHIDQFLCNPFPSSSWVLPADFPEMELRRGSTRVHAYLQKTLDAVNEKYGGSNTIPPSDLSSFIDAAPKRLYAFIICCDERRDHQFFCPTAQKLFSGVNWFFYHSHEYTLPGFYFIPEFRDKLNDWFPHHDGFMHTSRYLLNPHNFLWAEITQFYKQHMDGVPKQIGIQARSWRGDYQPSISQQISRCAVEQNLLPKAIAEAKLNVTEALEKGSIQSGENRHIDVSVLVASLRGEYRDNLAMEYATHPNVDNLSVSVVSASNELRQKTGDPEHDEKAIADIWLLSFMHDLVTTPFSTFGSTASGMAGIVPLLFINYGDDKLNEPACGRTNAGGPCFIVYPKNQPCDLDPPRASIFDPDQKVPEVKMCAFNPGLGIVTA</sequence>
<dbReference type="AlphaFoldDB" id="A0A8T2TGB9"/>
<keyword evidence="6" id="KW-0333">Golgi apparatus</keyword>
<accession>A0A8T2TGB9</accession>
<evidence type="ECO:0000256" key="4">
    <source>
        <dbReference type="ARBA" id="ARBA00023180"/>
    </source>
</evidence>
<evidence type="ECO:0000256" key="6">
    <source>
        <dbReference type="RuleBase" id="RU367004"/>
    </source>
</evidence>
<dbReference type="GO" id="GO:0071555">
    <property type="term" value="P:cell wall organization"/>
    <property type="evidence" value="ECO:0007669"/>
    <property type="project" value="UniProtKB-UniRule"/>
</dbReference>
<dbReference type="PANTHER" id="PTHR31889">
    <property type="entry name" value="FUCOSYLTRANSFERASE 2-RELATED"/>
    <property type="match status" value="1"/>
</dbReference>
<evidence type="ECO:0000313" key="8">
    <source>
        <dbReference type="Proteomes" id="UP000825935"/>
    </source>
</evidence>
<dbReference type="GO" id="GO:0009969">
    <property type="term" value="P:xyloglucan biosynthetic process"/>
    <property type="evidence" value="ECO:0007669"/>
    <property type="project" value="TreeGrafter"/>
</dbReference>
<keyword evidence="2 6" id="KW-0328">Glycosyltransferase</keyword>
<reference evidence="7" key="1">
    <citation type="submission" date="2021-08" db="EMBL/GenBank/DDBJ databases">
        <title>WGS assembly of Ceratopteris richardii.</title>
        <authorList>
            <person name="Marchant D.B."/>
            <person name="Chen G."/>
            <person name="Jenkins J."/>
            <person name="Shu S."/>
            <person name="Leebens-Mack J."/>
            <person name="Grimwood J."/>
            <person name="Schmutz J."/>
            <person name="Soltis P."/>
            <person name="Soltis D."/>
            <person name="Chen Z.-H."/>
        </authorList>
    </citation>
    <scope>NUCLEOTIDE SEQUENCE</scope>
    <source>
        <strain evidence="7">Whitten #5841</strain>
        <tissue evidence="7">Leaf</tissue>
    </source>
</reference>
<evidence type="ECO:0000256" key="1">
    <source>
        <dbReference type="ARBA" id="ARBA00010481"/>
    </source>
</evidence>
<evidence type="ECO:0000313" key="7">
    <source>
        <dbReference type="EMBL" id="KAH7422337.1"/>
    </source>
</evidence>
<keyword evidence="8" id="KW-1185">Reference proteome</keyword>
<keyword evidence="6" id="KW-0472">Membrane</keyword>
<dbReference type="Gene3D" id="3.40.50.11340">
    <property type="match status" value="1"/>
</dbReference>
<comment type="subcellular location">
    <subcellularLocation>
        <location evidence="6">Golgi apparatus</location>
        <location evidence="6">Golgi stack membrane</location>
        <topology evidence="6">Single-pass type II membrane protein</topology>
    </subcellularLocation>
</comment>
<keyword evidence="3 6" id="KW-0808">Transferase</keyword>
<comment type="caution">
    <text evidence="7">The sequence shown here is derived from an EMBL/GenBank/DDBJ whole genome shotgun (WGS) entry which is preliminary data.</text>
</comment>
<dbReference type="EC" id="2.4.1.-" evidence="6"/>
<comment type="function">
    <text evidence="6">May be involved in cell wall biosynthesis.</text>
</comment>
<evidence type="ECO:0000256" key="2">
    <source>
        <dbReference type="ARBA" id="ARBA00022676"/>
    </source>
</evidence>
<keyword evidence="4" id="KW-0325">Glycoprotein</keyword>
<name>A0A8T2TGB9_CERRI</name>
<dbReference type="GO" id="GO:0032580">
    <property type="term" value="C:Golgi cisterna membrane"/>
    <property type="evidence" value="ECO:0007669"/>
    <property type="project" value="UniProtKB-SubCell"/>
</dbReference>
<gene>
    <name evidence="7" type="ORF">KP509_12G004200</name>
</gene>
<dbReference type="Proteomes" id="UP000825935">
    <property type="component" value="Chromosome 12"/>
</dbReference>
<dbReference type="InterPro" id="IPR004938">
    <property type="entry name" value="XG_FTase"/>
</dbReference>
<dbReference type="PANTHER" id="PTHR31889:SF74">
    <property type="entry name" value="GALACTOSIDE 2-ALPHA-L-FUCOSYLTRANSFERASE"/>
    <property type="match status" value="1"/>
</dbReference>
<organism evidence="7 8">
    <name type="scientific">Ceratopteris richardii</name>
    <name type="common">Triangle waterfern</name>
    <dbReference type="NCBI Taxonomy" id="49495"/>
    <lineage>
        <taxon>Eukaryota</taxon>
        <taxon>Viridiplantae</taxon>
        <taxon>Streptophyta</taxon>
        <taxon>Embryophyta</taxon>
        <taxon>Tracheophyta</taxon>
        <taxon>Polypodiopsida</taxon>
        <taxon>Polypodiidae</taxon>
        <taxon>Polypodiales</taxon>
        <taxon>Pteridineae</taxon>
        <taxon>Pteridaceae</taxon>
        <taxon>Parkerioideae</taxon>
        <taxon>Ceratopteris</taxon>
    </lineage>
</organism>
<keyword evidence="6" id="KW-0812">Transmembrane</keyword>
<dbReference type="GO" id="GO:0042546">
    <property type="term" value="P:cell wall biogenesis"/>
    <property type="evidence" value="ECO:0007669"/>
    <property type="project" value="InterPro"/>
</dbReference>
<dbReference type="Pfam" id="PF03254">
    <property type="entry name" value="XG_FTase"/>
    <property type="match status" value="1"/>
</dbReference>
<protein>
    <recommendedName>
        <fullName evidence="6">Fucosyltransferase</fullName>
        <ecNumber evidence="6">2.4.1.-</ecNumber>
    </recommendedName>
</protein>
<proteinExistence type="inferred from homology"/>
<dbReference type="GO" id="GO:0008107">
    <property type="term" value="F:galactoside 2-alpha-L-fucosyltransferase activity"/>
    <property type="evidence" value="ECO:0007669"/>
    <property type="project" value="InterPro"/>
</dbReference>
<dbReference type="OMA" id="WERITNI"/>
<keyword evidence="5 6" id="KW-0961">Cell wall biogenesis/degradation</keyword>